<name>A0A0N9VYY3_9GAMM</name>
<dbReference type="InterPro" id="IPR036390">
    <property type="entry name" value="WH_DNA-bd_sf"/>
</dbReference>
<dbReference type="Proteomes" id="UP000064939">
    <property type="component" value="Chromosome"/>
</dbReference>
<dbReference type="PROSITE" id="PS50995">
    <property type="entry name" value="HTH_MARR_2"/>
    <property type="match status" value="1"/>
</dbReference>
<sequence length="130" mass="15066">MSDEINVLLLPHQLNYSLWQVLYTINIHGGCTSIQIAEYLNVSKPSIAKRIQVLMQLNVLQQIETEDKRQKKLTLSPYGEELFEKCYKLVDQLEEQLIKEFDPILIDQTNNFLLELTCKLETSKSGSIHD</sequence>
<proteinExistence type="predicted"/>
<dbReference type="OrthoDB" id="6712159at2"/>
<dbReference type="EMBL" id="CP012808">
    <property type="protein sequence ID" value="ALH96726.1"/>
    <property type="molecule type" value="Genomic_DNA"/>
</dbReference>
<keyword evidence="3" id="KW-1185">Reference proteome</keyword>
<dbReference type="STRING" id="1324350.AOY20_11095"/>
<evidence type="ECO:0000313" key="2">
    <source>
        <dbReference type="EMBL" id="ALH96726.1"/>
    </source>
</evidence>
<dbReference type="InterPro" id="IPR000835">
    <property type="entry name" value="HTH_MarR-typ"/>
</dbReference>
<dbReference type="SMART" id="SM00347">
    <property type="entry name" value="HTH_MARR"/>
    <property type="match status" value="1"/>
</dbReference>
<dbReference type="GO" id="GO:0003700">
    <property type="term" value="F:DNA-binding transcription factor activity"/>
    <property type="evidence" value="ECO:0007669"/>
    <property type="project" value="InterPro"/>
</dbReference>
<dbReference type="Pfam" id="PF12802">
    <property type="entry name" value="MarR_2"/>
    <property type="match status" value="1"/>
</dbReference>
<dbReference type="AlphaFoldDB" id="A0A0N9VYY3"/>
<dbReference type="InterPro" id="IPR036388">
    <property type="entry name" value="WH-like_DNA-bd_sf"/>
</dbReference>
<dbReference type="SUPFAM" id="SSF46785">
    <property type="entry name" value="Winged helix' DNA-binding domain"/>
    <property type="match status" value="1"/>
</dbReference>
<dbReference type="RefSeq" id="WP_054582595.1">
    <property type="nucleotide sequence ID" value="NZ_CP012808.1"/>
</dbReference>
<organism evidence="2 3">
    <name type="scientific">Acinetobacter equi</name>
    <dbReference type="NCBI Taxonomy" id="1324350"/>
    <lineage>
        <taxon>Bacteria</taxon>
        <taxon>Pseudomonadati</taxon>
        <taxon>Pseudomonadota</taxon>
        <taxon>Gammaproteobacteria</taxon>
        <taxon>Moraxellales</taxon>
        <taxon>Moraxellaceae</taxon>
        <taxon>Acinetobacter</taxon>
    </lineage>
</organism>
<protein>
    <submittedName>
        <fullName evidence="2">MarR family transcriptional regulator</fullName>
    </submittedName>
</protein>
<accession>A0A0N9VYY3</accession>
<reference evidence="2 3" key="1">
    <citation type="journal article" date="2015" name="Int. J. Syst. Evol. Microbiol.">
        <title>Acinetobacter equi sp. nov. isolated from horse faeces.</title>
        <authorList>
            <person name="Poppel M.T."/>
            <person name="Skiebe E."/>
            <person name="Laue M."/>
            <person name="Bergmann H."/>
            <person name="Ebersberger I."/>
            <person name="Garn T."/>
            <person name="Fruth A."/>
            <person name="Baumgardt S."/>
            <person name="Busse H.J."/>
            <person name="Wilharm G."/>
        </authorList>
    </citation>
    <scope>NUCLEOTIDE SEQUENCE [LARGE SCALE GENOMIC DNA]</scope>
    <source>
        <strain evidence="2 3">114</strain>
    </source>
</reference>
<feature type="domain" description="HTH marR-type" evidence="1">
    <location>
        <begin position="1"/>
        <end position="122"/>
    </location>
</feature>
<dbReference type="Gene3D" id="1.10.10.10">
    <property type="entry name" value="Winged helix-like DNA-binding domain superfamily/Winged helix DNA-binding domain"/>
    <property type="match status" value="1"/>
</dbReference>
<evidence type="ECO:0000313" key="3">
    <source>
        <dbReference type="Proteomes" id="UP000064939"/>
    </source>
</evidence>
<gene>
    <name evidence="2" type="ORF">AOY20_11095</name>
</gene>
<evidence type="ECO:0000259" key="1">
    <source>
        <dbReference type="PROSITE" id="PS50995"/>
    </source>
</evidence>
<dbReference type="KEGG" id="aei:AOY20_11095"/>